<keyword evidence="3 5" id="KW-1133">Transmembrane helix</keyword>
<evidence type="ECO:0000256" key="4">
    <source>
        <dbReference type="ARBA" id="ARBA00023136"/>
    </source>
</evidence>
<evidence type="ECO:0000256" key="2">
    <source>
        <dbReference type="ARBA" id="ARBA00022692"/>
    </source>
</evidence>
<organism evidence="7 8">
    <name type="scientific">Priestia taiwanensis</name>
    <dbReference type="NCBI Taxonomy" id="1347902"/>
    <lineage>
        <taxon>Bacteria</taxon>
        <taxon>Bacillati</taxon>
        <taxon>Bacillota</taxon>
        <taxon>Bacilli</taxon>
        <taxon>Bacillales</taxon>
        <taxon>Bacillaceae</taxon>
        <taxon>Priestia</taxon>
    </lineage>
</organism>
<dbReference type="EMBL" id="BMFK01000005">
    <property type="protein sequence ID" value="GGE82679.1"/>
    <property type="molecule type" value="Genomic_DNA"/>
</dbReference>
<protein>
    <submittedName>
        <fullName evidence="7">ABC transporter permease</fullName>
    </submittedName>
</protein>
<dbReference type="GO" id="GO:0016020">
    <property type="term" value="C:membrane"/>
    <property type="evidence" value="ECO:0007669"/>
    <property type="project" value="UniProtKB-SubCell"/>
</dbReference>
<comment type="caution">
    <text evidence="7">The sequence shown here is derived from an EMBL/GenBank/DDBJ whole genome shotgun (WGS) entry which is preliminary data.</text>
</comment>
<proteinExistence type="predicted"/>
<feature type="transmembrane region" description="Helical" evidence="5">
    <location>
        <begin position="152"/>
        <end position="171"/>
    </location>
</feature>
<feature type="transmembrane region" description="Helical" evidence="5">
    <location>
        <begin position="93"/>
        <end position="116"/>
    </location>
</feature>
<keyword evidence="2 5" id="KW-0812">Transmembrane</keyword>
<sequence>MMTFSLKRVSAIVRKEYMDLMKNYQITIMLAVPPVYAAIFLHLGAEGAEIARTCIMMALLMVGMFIQANMISEEKEKDTLRGLMLSPASVGDVLAGKSFITFILTAAVCTFCLALANISMNISLMVLVICIGILLFISMGTLIGLIAQSVSALNTIIVPVMFFLMFGSMFAEGVDNEMIRTILMNLPTTHIMKSVTSVIEGKAISELTTPLLVMTGWFLCLVVASVIVYRKKNMD</sequence>
<keyword evidence="4 5" id="KW-0472">Membrane</keyword>
<feature type="transmembrane region" description="Helical" evidence="5">
    <location>
        <begin position="50"/>
        <end position="72"/>
    </location>
</feature>
<dbReference type="PANTHER" id="PTHR43471">
    <property type="entry name" value="ABC TRANSPORTER PERMEASE"/>
    <property type="match status" value="1"/>
</dbReference>
<evidence type="ECO:0000313" key="7">
    <source>
        <dbReference type="EMBL" id="GGE82679.1"/>
    </source>
</evidence>
<feature type="domain" description="ABC-2 type transporter transmembrane" evidence="6">
    <location>
        <begin position="54"/>
        <end position="226"/>
    </location>
</feature>
<dbReference type="InterPro" id="IPR013525">
    <property type="entry name" value="ABC2_TM"/>
</dbReference>
<evidence type="ECO:0000256" key="3">
    <source>
        <dbReference type="ARBA" id="ARBA00022989"/>
    </source>
</evidence>
<dbReference type="AlphaFoldDB" id="A0A917AWL6"/>
<reference evidence="7" key="1">
    <citation type="journal article" date="2014" name="Int. J. Syst. Evol. Microbiol.">
        <title>Complete genome sequence of Corynebacterium casei LMG S-19264T (=DSM 44701T), isolated from a smear-ripened cheese.</title>
        <authorList>
            <consortium name="US DOE Joint Genome Institute (JGI-PGF)"/>
            <person name="Walter F."/>
            <person name="Albersmeier A."/>
            <person name="Kalinowski J."/>
            <person name="Ruckert C."/>
        </authorList>
    </citation>
    <scope>NUCLEOTIDE SEQUENCE</scope>
    <source>
        <strain evidence="7">CGMCC 1.12698</strain>
    </source>
</reference>
<dbReference type="Pfam" id="PF12698">
    <property type="entry name" value="ABC2_membrane_3"/>
    <property type="match status" value="1"/>
</dbReference>
<evidence type="ECO:0000259" key="6">
    <source>
        <dbReference type="Pfam" id="PF12698"/>
    </source>
</evidence>
<dbReference type="RefSeq" id="WP_188389825.1">
    <property type="nucleotide sequence ID" value="NZ_BMFK01000005.1"/>
</dbReference>
<feature type="transmembrane region" description="Helical" evidence="5">
    <location>
        <begin position="24"/>
        <end position="44"/>
    </location>
</feature>
<feature type="transmembrane region" description="Helical" evidence="5">
    <location>
        <begin position="211"/>
        <end position="229"/>
    </location>
</feature>
<comment type="subcellular location">
    <subcellularLocation>
        <location evidence="1">Membrane</location>
        <topology evidence="1">Multi-pass membrane protein</topology>
    </subcellularLocation>
</comment>
<dbReference type="Proteomes" id="UP000605259">
    <property type="component" value="Unassembled WGS sequence"/>
</dbReference>
<reference evidence="7" key="2">
    <citation type="submission" date="2020-09" db="EMBL/GenBank/DDBJ databases">
        <authorList>
            <person name="Sun Q."/>
            <person name="Zhou Y."/>
        </authorList>
    </citation>
    <scope>NUCLEOTIDE SEQUENCE</scope>
    <source>
        <strain evidence="7">CGMCC 1.12698</strain>
    </source>
</reference>
<gene>
    <name evidence="7" type="ORF">GCM10007140_35350</name>
</gene>
<keyword evidence="8" id="KW-1185">Reference proteome</keyword>
<feature type="transmembrane region" description="Helical" evidence="5">
    <location>
        <begin position="122"/>
        <end position="145"/>
    </location>
</feature>
<dbReference type="PANTHER" id="PTHR43471:SF1">
    <property type="entry name" value="ABC TRANSPORTER PERMEASE PROTEIN NOSY-RELATED"/>
    <property type="match status" value="1"/>
</dbReference>
<name>A0A917AWL6_9BACI</name>
<accession>A0A917AWL6</accession>
<evidence type="ECO:0000313" key="8">
    <source>
        <dbReference type="Proteomes" id="UP000605259"/>
    </source>
</evidence>
<dbReference type="GO" id="GO:0140359">
    <property type="term" value="F:ABC-type transporter activity"/>
    <property type="evidence" value="ECO:0007669"/>
    <property type="project" value="InterPro"/>
</dbReference>
<evidence type="ECO:0000256" key="1">
    <source>
        <dbReference type="ARBA" id="ARBA00004141"/>
    </source>
</evidence>
<evidence type="ECO:0000256" key="5">
    <source>
        <dbReference type="SAM" id="Phobius"/>
    </source>
</evidence>